<dbReference type="NCBIfam" id="TIGR04335">
    <property type="entry name" value="AmmeMemoSam_A"/>
    <property type="match status" value="1"/>
</dbReference>
<keyword evidence="3" id="KW-1185">Reference proteome</keyword>
<dbReference type="NCBIfam" id="TIGR00296">
    <property type="entry name" value="TIGR00296 family protein"/>
    <property type="match status" value="1"/>
</dbReference>
<evidence type="ECO:0000313" key="3">
    <source>
        <dbReference type="Proteomes" id="UP000507962"/>
    </source>
</evidence>
<evidence type="ECO:0000313" key="2">
    <source>
        <dbReference type="EMBL" id="VFQ45642.1"/>
    </source>
</evidence>
<feature type="domain" description="AMMECR1" evidence="1">
    <location>
        <begin position="12"/>
        <end position="195"/>
    </location>
</feature>
<evidence type="ECO:0000259" key="1">
    <source>
        <dbReference type="PROSITE" id="PS51112"/>
    </source>
</evidence>
<dbReference type="RefSeq" id="WP_180142471.1">
    <property type="nucleotide sequence ID" value="NZ_CAADHO010000006.1"/>
</dbReference>
<dbReference type="EMBL" id="CAADHO010000006">
    <property type="protein sequence ID" value="VFQ45642.1"/>
    <property type="molecule type" value="Genomic_DNA"/>
</dbReference>
<dbReference type="InterPro" id="IPR023473">
    <property type="entry name" value="AMMECR1"/>
</dbReference>
<accession>A0A4U8YUQ7</accession>
<sequence length="195" mass="21825">MTPDPTVTLDRHQGTALLKLARKTLAEALRIPWDTADEESSLDDHPSLERRQATFVTLTRQGLLRGCIGTLLPVTTLRESVRENTYAAAFRDQRFNPVEAGEFDELHIELSLLTEPEPLEFTTPETLLTSLRTGLDGVLIKKGGASATFLPQVWDQIPSPEAFLSQLCLKAGLSRTAWREPGLDVFTYQVQHFHE</sequence>
<dbReference type="InterPro" id="IPR036071">
    <property type="entry name" value="AMMECR1_dom_sf"/>
</dbReference>
<dbReference type="InterPro" id="IPR027623">
    <property type="entry name" value="AmmeMemoSam_A"/>
</dbReference>
<dbReference type="PANTHER" id="PTHR13016:SF0">
    <property type="entry name" value="AMME SYNDROME CANDIDATE GENE 1 PROTEIN"/>
    <property type="match status" value="1"/>
</dbReference>
<gene>
    <name evidence="2" type="ORF">MSL71_33030</name>
</gene>
<name>A0A4U8YUQ7_9BACT</name>
<dbReference type="Proteomes" id="UP000507962">
    <property type="component" value="Unassembled WGS sequence"/>
</dbReference>
<reference evidence="2 3" key="1">
    <citation type="submission" date="2019-03" db="EMBL/GenBank/DDBJ databases">
        <authorList>
            <person name="Nijsse B."/>
        </authorList>
    </citation>
    <scope>NUCLEOTIDE SEQUENCE [LARGE SCALE GENOMIC DNA]</scope>
    <source>
        <strain evidence="2">Desulfoluna butyratoxydans MSL71</strain>
    </source>
</reference>
<organism evidence="2 3">
    <name type="scientific">Desulfoluna butyratoxydans</name>
    <dbReference type="NCBI Taxonomy" id="231438"/>
    <lineage>
        <taxon>Bacteria</taxon>
        <taxon>Pseudomonadati</taxon>
        <taxon>Thermodesulfobacteriota</taxon>
        <taxon>Desulfobacteria</taxon>
        <taxon>Desulfobacterales</taxon>
        <taxon>Desulfolunaceae</taxon>
        <taxon>Desulfoluna</taxon>
    </lineage>
</organism>
<dbReference type="PANTHER" id="PTHR13016">
    <property type="entry name" value="AMMECR1 HOMOLOG"/>
    <property type="match status" value="1"/>
</dbReference>
<proteinExistence type="predicted"/>
<dbReference type="InterPro" id="IPR002733">
    <property type="entry name" value="AMMECR1_domain"/>
</dbReference>
<dbReference type="InterPro" id="IPR027485">
    <property type="entry name" value="AMMECR1_N"/>
</dbReference>
<dbReference type="AlphaFoldDB" id="A0A4U8YUQ7"/>
<dbReference type="SUPFAM" id="SSF143447">
    <property type="entry name" value="AMMECR1-like"/>
    <property type="match status" value="1"/>
</dbReference>
<dbReference type="Gene3D" id="3.30.700.20">
    <property type="entry name" value="Hypothetical protein ph0010, domain 1"/>
    <property type="match status" value="1"/>
</dbReference>
<dbReference type="PROSITE" id="PS51112">
    <property type="entry name" value="AMMECR1"/>
    <property type="match status" value="1"/>
</dbReference>
<protein>
    <submittedName>
        <fullName evidence="2">Ammecr1</fullName>
    </submittedName>
</protein>
<dbReference type="Pfam" id="PF01871">
    <property type="entry name" value="AMMECR1"/>
    <property type="match status" value="1"/>
</dbReference>
<dbReference type="Gene3D" id="3.30.1490.150">
    <property type="entry name" value="Hypothetical protein ph0010, domain 2"/>
    <property type="match status" value="1"/>
</dbReference>